<protein>
    <submittedName>
        <fullName evidence="1">Uncharacterized protein</fullName>
    </submittedName>
</protein>
<dbReference type="AlphaFoldDB" id="A0A5C3MKR5"/>
<reference evidence="1 2" key="1">
    <citation type="journal article" date="2019" name="Nat. Ecol. Evol.">
        <title>Megaphylogeny resolves global patterns of mushroom evolution.</title>
        <authorList>
            <person name="Varga T."/>
            <person name="Krizsan K."/>
            <person name="Foldi C."/>
            <person name="Dima B."/>
            <person name="Sanchez-Garcia M."/>
            <person name="Sanchez-Ramirez S."/>
            <person name="Szollosi G.J."/>
            <person name="Szarkandi J.G."/>
            <person name="Papp V."/>
            <person name="Albert L."/>
            <person name="Andreopoulos W."/>
            <person name="Angelini C."/>
            <person name="Antonin V."/>
            <person name="Barry K.W."/>
            <person name="Bougher N.L."/>
            <person name="Buchanan P."/>
            <person name="Buyck B."/>
            <person name="Bense V."/>
            <person name="Catcheside P."/>
            <person name="Chovatia M."/>
            <person name="Cooper J."/>
            <person name="Damon W."/>
            <person name="Desjardin D."/>
            <person name="Finy P."/>
            <person name="Geml J."/>
            <person name="Haridas S."/>
            <person name="Hughes K."/>
            <person name="Justo A."/>
            <person name="Karasinski D."/>
            <person name="Kautmanova I."/>
            <person name="Kiss B."/>
            <person name="Kocsube S."/>
            <person name="Kotiranta H."/>
            <person name="LaButti K.M."/>
            <person name="Lechner B.E."/>
            <person name="Liimatainen K."/>
            <person name="Lipzen A."/>
            <person name="Lukacs Z."/>
            <person name="Mihaltcheva S."/>
            <person name="Morgado L.N."/>
            <person name="Niskanen T."/>
            <person name="Noordeloos M.E."/>
            <person name="Ohm R.A."/>
            <person name="Ortiz-Santana B."/>
            <person name="Ovrebo C."/>
            <person name="Racz N."/>
            <person name="Riley R."/>
            <person name="Savchenko A."/>
            <person name="Shiryaev A."/>
            <person name="Soop K."/>
            <person name="Spirin V."/>
            <person name="Szebenyi C."/>
            <person name="Tomsovsky M."/>
            <person name="Tulloss R.E."/>
            <person name="Uehling J."/>
            <person name="Grigoriev I.V."/>
            <person name="Vagvolgyi C."/>
            <person name="Papp T."/>
            <person name="Martin F.M."/>
            <person name="Miettinen O."/>
            <person name="Hibbett D.S."/>
            <person name="Nagy L.G."/>
        </authorList>
    </citation>
    <scope>NUCLEOTIDE SEQUENCE [LARGE SCALE GENOMIC DNA]</scope>
    <source>
        <strain evidence="1 2">CBS 166.37</strain>
    </source>
</reference>
<dbReference type="EMBL" id="ML213590">
    <property type="protein sequence ID" value="TFK44956.1"/>
    <property type="molecule type" value="Genomic_DNA"/>
</dbReference>
<sequence length="164" mass="18941">MNDKVGGLPALGTLAWKLLLTPHDSFQYRIGSNDSRLYCHCHCRSYRLDRLGVPVEHSSSIVTGRPDEDMKSSEGRRCLSQASIHNTEYDGRSFNMPFTNLLFQVWNHYKVLHQDRLYRYVTASGGQVQLFDARHNQQDDICWHRLHQILIIRTLGSRLPSTSL</sequence>
<organism evidence="1 2">
    <name type="scientific">Crucibulum laeve</name>
    <dbReference type="NCBI Taxonomy" id="68775"/>
    <lineage>
        <taxon>Eukaryota</taxon>
        <taxon>Fungi</taxon>
        <taxon>Dikarya</taxon>
        <taxon>Basidiomycota</taxon>
        <taxon>Agaricomycotina</taxon>
        <taxon>Agaricomycetes</taxon>
        <taxon>Agaricomycetidae</taxon>
        <taxon>Agaricales</taxon>
        <taxon>Agaricineae</taxon>
        <taxon>Nidulariaceae</taxon>
        <taxon>Crucibulum</taxon>
    </lineage>
</organism>
<dbReference type="Proteomes" id="UP000308652">
    <property type="component" value="Unassembled WGS sequence"/>
</dbReference>
<accession>A0A5C3MKR5</accession>
<name>A0A5C3MKR5_9AGAR</name>
<evidence type="ECO:0000313" key="2">
    <source>
        <dbReference type="Proteomes" id="UP000308652"/>
    </source>
</evidence>
<proteinExistence type="predicted"/>
<gene>
    <name evidence="1" type="ORF">BDQ12DRAFT_43501</name>
</gene>
<evidence type="ECO:0000313" key="1">
    <source>
        <dbReference type="EMBL" id="TFK44956.1"/>
    </source>
</evidence>
<keyword evidence="2" id="KW-1185">Reference proteome</keyword>